<sequence>MPENAQPKDGFALFSDRSVVAMRVNGTLKDLAATVTDADEVEPVTIDSPDGLNILRHSAAHVLAQAVQRINPQANLGIGPPITDGFYYDFGVETPFTPEDIKAITKEMQRIVREGQRFVRRVVTDDEARAELADEPFKLELIGLKGGKEAAEGASVEVGEGELTIYDNTTRDGEVVWKDLCRGPHLPNTRMIGNGWDLTRIAAAYWRGSEKNPQLQRIYGTAWPSKDELREYQHRLEEAAKRDHRRLGKELDLFSFPEEIGSGLSVWHPRGGIVRGEMEQHARRRHIEGGYTYVYTPHISKEDLFLTSNHLVTYKEGMYPPIVMDEERDDEGNITKQGQDYYLKPMNCPMHILIYKERARSYRDLPLRFAENGTVYRNELSGALHGLTRVRGFTQDDSHLFVTPDQLEGEVSKVLEFILSMLRDFGLTDFELELSMKDDEKSKWIGSDEFWESSTDALRRVAVASGLKLTEVPGEAAFYGPKIDLKTRDAIGRTWQLSTVQVDPNLPERFELEYMDKDGQKKRPIMIHRALFGSIERFFAILLEHYAGDFPVWLSPVQVVGIPVADEFADYLGEVVDTLRTQGVRAELDTSDDRMQKKIRTHTTGKVPLLLIAGEKDREAGTVSFRYRDGTQENGVPIADAVSRIRAAIDAHALVQTAGDLA</sequence>
<dbReference type="InterPro" id="IPR012947">
    <property type="entry name" value="tRNA_SAD"/>
</dbReference>
<dbReference type="InterPro" id="IPR036621">
    <property type="entry name" value="Anticodon-bd_dom_sf"/>
</dbReference>
<evidence type="ECO:0000256" key="13">
    <source>
        <dbReference type="HAMAP-Rule" id="MF_00184"/>
    </source>
</evidence>
<evidence type="ECO:0000256" key="3">
    <source>
        <dbReference type="ARBA" id="ARBA00022555"/>
    </source>
</evidence>
<dbReference type="InterPro" id="IPR047246">
    <property type="entry name" value="ThrRS_anticodon"/>
</dbReference>
<evidence type="ECO:0000256" key="12">
    <source>
        <dbReference type="ARBA" id="ARBA00049515"/>
    </source>
</evidence>
<dbReference type="PRINTS" id="PR01047">
    <property type="entry name" value="TRNASYNTHTHR"/>
</dbReference>
<evidence type="ECO:0000259" key="15">
    <source>
        <dbReference type="PROSITE" id="PS51880"/>
    </source>
</evidence>
<keyword evidence="11 13" id="KW-0030">Aminoacyl-tRNA synthetase</keyword>
<keyword evidence="4 13" id="KW-0436">Ligase</keyword>
<evidence type="ECO:0000256" key="11">
    <source>
        <dbReference type="ARBA" id="ARBA00023146"/>
    </source>
</evidence>
<dbReference type="Proteomes" id="UP001249291">
    <property type="component" value="Unassembled WGS sequence"/>
</dbReference>
<feature type="binding site" evidence="13">
    <location>
        <position position="528"/>
    </location>
    <ligand>
        <name>Zn(2+)</name>
        <dbReference type="ChEBI" id="CHEBI:29105"/>
        <note>catalytic</note>
    </ligand>
</feature>
<dbReference type="InterPro" id="IPR004154">
    <property type="entry name" value="Anticodon-bd"/>
</dbReference>
<feature type="domain" description="Aminoacyl-transfer RNA synthetases class-II family profile" evidence="14">
    <location>
        <begin position="274"/>
        <end position="551"/>
    </location>
</feature>
<dbReference type="Gene3D" id="3.30.930.10">
    <property type="entry name" value="Bira Bifunctional Protein, Domain 2"/>
    <property type="match status" value="1"/>
</dbReference>
<comment type="subunit">
    <text evidence="13">Homodimer.</text>
</comment>
<accession>A0ABU1HP52</accession>
<dbReference type="InterPro" id="IPR002314">
    <property type="entry name" value="aa-tRNA-synt_IIb"/>
</dbReference>
<dbReference type="Gene3D" id="3.40.50.800">
    <property type="entry name" value="Anticodon-binding domain"/>
    <property type="match status" value="1"/>
</dbReference>
<dbReference type="InterPro" id="IPR006195">
    <property type="entry name" value="aa-tRNA-synth_II"/>
</dbReference>
<dbReference type="EMBL" id="JAVIZQ010000001">
    <property type="protein sequence ID" value="MDR6141612.1"/>
    <property type="molecule type" value="Genomic_DNA"/>
</dbReference>
<feature type="binding site" evidence="13">
    <location>
        <position position="399"/>
    </location>
    <ligand>
        <name>Zn(2+)</name>
        <dbReference type="ChEBI" id="CHEBI:29105"/>
        <note>catalytic</note>
    </ligand>
</feature>
<evidence type="ECO:0000256" key="4">
    <source>
        <dbReference type="ARBA" id="ARBA00022598"/>
    </source>
</evidence>
<evidence type="ECO:0000256" key="5">
    <source>
        <dbReference type="ARBA" id="ARBA00022723"/>
    </source>
</evidence>
<comment type="cofactor">
    <cofactor evidence="13">
        <name>Zn(2+)</name>
        <dbReference type="ChEBI" id="CHEBI:29105"/>
    </cofactor>
    <text evidence="13">Binds 1 zinc ion per subunit.</text>
</comment>
<keyword evidence="10 13" id="KW-0648">Protein biosynthesis</keyword>
<comment type="similarity">
    <text evidence="1 13">Belongs to the class-II aminoacyl-tRNA synthetase family.</text>
</comment>
<gene>
    <name evidence="13" type="primary">thrS</name>
    <name evidence="16" type="ORF">QE375_001166</name>
</gene>
<dbReference type="InterPro" id="IPR033728">
    <property type="entry name" value="ThrRS_core"/>
</dbReference>
<dbReference type="SUPFAM" id="SSF55186">
    <property type="entry name" value="ThrRS/AlaRS common domain"/>
    <property type="match status" value="1"/>
</dbReference>
<evidence type="ECO:0000256" key="10">
    <source>
        <dbReference type="ARBA" id="ARBA00022917"/>
    </source>
</evidence>
<evidence type="ECO:0000256" key="7">
    <source>
        <dbReference type="ARBA" id="ARBA00022833"/>
    </source>
</evidence>
<comment type="caution">
    <text evidence="13">Lacks conserved residue(s) required for the propagation of feature annotation.</text>
</comment>
<dbReference type="InterPro" id="IPR004095">
    <property type="entry name" value="TGS"/>
</dbReference>
<dbReference type="InterPro" id="IPR002320">
    <property type="entry name" value="Thr-tRNA-ligase_IIa"/>
</dbReference>
<comment type="subcellular location">
    <subcellularLocation>
        <location evidence="13">Cytoplasm</location>
    </subcellularLocation>
</comment>
<dbReference type="PROSITE" id="PS51880">
    <property type="entry name" value="TGS"/>
    <property type="match status" value="1"/>
</dbReference>
<keyword evidence="7 13" id="KW-0862">Zinc</keyword>
<keyword evidence="6 13" id="KW-0547">Nucleotide-binding</keyword>
<evidence type="ECO:0000313" key="16">
    <source>
        <dbReference type="EMBL" id="MDR6141612.1"/>
    </source>
</evidence>
<comment type="catalytic activity">
    <reaction evidence="12 13">
        <text>tRNA(Thr) + L-threonine + ATP = L-threonyl-tRNA(Thr) + AMP + diphosphate + H(+)</text>
        <dbReference type="Rhea" id="RHEA:24624"/>
        <dbReference type="Rhea" id="RHEA-COMP:9670"/>
        <dbReference type="Rhea" id="RHEA-COMP:9704"/>
        <dbReference type="ChEBI" id="CHEBI:15378"/>
        <dbReference type="ChEBI" id="CHEBI:30616"/>
        <dbReference type="ChEBI" id="CHEBI:33019"/>
        <dbReference type="ChEBI" id="CHEBI:57926"/>
        <dbReference type="ChEBI" id="CHEBI:78442"/>
        <dbReference type="ChEBI" id="CHEBI:78534"/>
        <dbReference type="ChEBI" id="CHEBI:456215"/>
        <dbReference type="EC" id="6.1.1.3"/>
    </reaction>
</comment>
<dbReference type="Gene3D" id="3.30.54.20">
    <property type="match status" value="1"/>
</dbReference>
<dbReference type="NCBIfam" id="TIGR00418">
    <property type="entry name" value="thrS"/>
    <property type="match status" value="1"/>
</dbReference>
<reference evidence="16 17" key="1">
    <citation type="submission" date="2023-08" db="EMBL/GenBank/DDBJ databases">
        <title>Functional and genomic diversity of the sorghum phyllosphere microbiome.</title>
        <authorList>
            <person name="Shade A."/>
        </authorList>
    </citation>
    <scope>NUCLEOTIDE SEQUENCE [LARGE SCALE GENOMIC DNA]</scope>
    <source>
        <strain evidence="16 17">SORGH_AS_0445</strain>
    </source>
</reference>
<evidence type="ECO:0000256" key="1">
    <source>
        <dbReference type="ARBA" id="ARBA00008226"/>
    </source>
</evidence>
<evidence type="ECO:0000259" key="14">
    <source>
        <dbReference type="PROSITE" id="PS50862"/>
    </source>
</evidence>
<dbReference type="Pfam" id="PF00587">
    <property type="entry name" value="tRNA-synt_2b"/>
    <property type="match status" value="1"/>
</dbReference>
<keyword evidence="9 13" id="KW-0694">RNA-binding</keyword>
<name>A0ABU1HP52_9MICO</name>
<comment type="caution">
    <text evidence="16">The sequence shown here is derived from an EMBL/GenBank/DDBJ whole genome shotgun (WGS) entry which is preliminary data.</text>
</comment>
<evidence type="ECO:0000256" key="2">
    <source>
        <dbReference type="ARBA" id="ARBA00022490"/>
    </source>
</evidence>
<keyword evidence="5 13" id="KW-0479">Metal-binding</keyword>
<dbReference type="CDD" id="cd00860">
    <property type="entry name" value="ThrRS_anticodon"/>
    <property type="match status" value="1"/>
</dbReference>
<evidence type="ECO:0000256" key="6">
    <source>
        <dbReference type="ARBA" id="ARBA00022741"/>
    </source>
</evidence>
<dbReference type="CDD" id="cd00771">
    <property type="entry name" value="ThrRS_core"/>
    <property type="match status" value="1"/>
</dbReference>
<protein>
    <recommendedName>
        <fullName evidence="13">Threonine--tRNA ligase</fullName>
        <ecNumber evidence="13">6.1.1.3</ecNumber>
    </recommendedName>
    <alternativeName>
        <fullName evidence="13">Threonyl-tRNA synthetase</fullName>
        <shortName evidence="13">ThrRS</shortName>
    </alternativeName>
</protein>
<keyword evidence="3 13" id="KW-0820">tRNA-binding</keyword>
<dbReference type="EC" id="6.1.1.3" evidence="13"/>
<dbReference type="Pfam" id="PF07973">
    <property type="entry name" value="tRNA_SAD"/>
    <property type="match status" value="1"/>
</dbReference>
<keyword evidence="17" id="KW-1185">Reference proteome</keyword>
<feature type="domain" description="TGS" evidence="15">
    <location>
        <begin position="1"/>
        <end position="45"/>
    </location>
</feature>
<dbReference type="InterPro" id="IPR045864">
    <property type="entry name" value="aa-tRNA-synth_II/BPL/LPL"/>
</dbReference>
<dbReference type="SUPFAM" id="SSF52954">
    <property type="entry name" value="Class II aaRS ABD-related"/>
    <property type="match status" value="1"/>
</dbReference>
<dbReference type="Gene3D" id="3.30.980.10">
    <property type="entry name" value="Threonyl-trna Synthetase, Chain A, domain 2"/>
    <property type="match status" value="1"/>
</dbReference>
<dbReference type="HAMAP" id="MF_00184">
    <property type="entry name" value="Thr_tRNA_synth"/>
    <property type="match status" value="1"/>
</dbReference>
<evidence type="ECO:0000313" key="17">
    <source>
        <dbReference type="Proteomes" id="UP001249291"/>
    </source>
</evidence>
<dbReference type="PROSITE" id="PS50862">
    <property type="entry name" value="AA_TRNA_LIGASE_II"/>
    <property type="match status" value="1"/>
</dbReference>
<dbReference type="PANTHER" id="PTHR11451">
    <property type="entry name" value="THREONINE-TRNA LIGASE"/>
    <property type="match status" value="1"/>
</dbReference>
<dbReference type="PANTHER" id="PTHR11451:SF44">
    <property type="entry name" value="THREONINE--TRNA LIGASE, CHLOROPLASTIC_MITOCHONDRIAL 2"/>
    <property type="match status" value="1"/>
</dbReference>
<dbReference type="Pfam" id="PF03129">
    <property type="entry name" value="HGTP_anticodon"/>
    <property type="match status" value="1"/>
</dbReference>
<keyword evidence="2 13" id="KW-0963">Cytoplasm</keyword>
<organism evidence="16 17">
    <name type="scientific">Microbacterium foliorum</name>
    <dbReference type="NCBI Taxonomy" id="104336"/>
    <lineage>
        <taxon>Bacteria</taxon>
        <taxon>Bacillati</taxon>
        <taxon>Actinomycetota</taxon>
        <taxon>Actinomycetes</taxon>
        <taxon>Micrococcales</taxon>
        <taxon>Microbacteriaceae</taxon>
        <taxon>Microbacterium</taxon>
    </lineage>
</organism>
<proteinExistence type="inferred from homology"/>
<dbReference type="InterPro" id="IPR018163">
    <property type="entry name" value="Thr/Ala-tRNA-synth_IIc_edit"/>
</dbReference>
<feature type="binding site" evidence="13">
    <location>
        <position position="348"/>
    </location>
    <ligand>
        <name>Zn(2+)</name>
        <dbReference type="ChEBI" id="CHEBI:29105"/>
        <note>catalytic</note>
    </ligand>
</feature>
<dbReference type="SUPFAM" id="SSF55681">
    <property type="entry name" value="Class II aaRS and biotin synthetases"/>
    <property type="match status" value="1"/>
</dbReference>
<evidence type="ECO:0000256" key="9">
    <source>
        <dbReference type="ARBA" id="ARBA00022884"/>
    </source>
</evidence>
<dbReference type="GO" id="GO:0004829">
    <property type="term" value="F:threonine-tRNA ligase activity"/>
    <property type="evidence" value="ECO:0007669"/>
    <property type="project" value="UniProtKB-EC"/>
</dbReference>
<evidence type="ECO:0000256" key="8">
    <source>
        <dbReference type="ARBA" id="ARBA00022840"/>
    </source>
</evidence>
<dbReference type="SMART" id="SM00863">
    <property type="entry name" value="tRNA_SAD"/>
    <property type="match status" value="1"/>
</dbReference>
<keyword evidence="8 13" id="KW-0067">ATP-binding</keyword>